<name>A0A0D2BHL5_9EURO</name>
<dbReference type="InterPro" id="IPR037523">
    <property type="entry name" value="VOC_core"/>
</dbReference>
<proteinExistence type="predicted"/>
<feature type="domain" description="VOC" evidence="1">
    <location>
        <begin position="9"/>
        <end position="153"/>
    </location>
</feature>
<dbReference type="AlphaFoldDB" id="A0A0D2BHL5"/>
<dbReference type="Gene3D" id="3.10.180.10">
    <property type="entry name" value="2,3-Dihydroxybiphenyl 1,2-Dioxygenase, domain 1"/>
    <property type="match status" value="1"/>
</dbReference>
<dbReference type="HOGENOM" id="CLU_046006_2_2_1"/>
<accession>A0A0D2BHL5</accession>
<evidence type="ECO:0000313" key="3">
    <source>
        <dbReference type="Proteomes" id="UP000053342"/>
    </source>
</evidence>
<dbReference type="VEuPathDB" id="FungiDB:PV06_10826"/>
<evidence type="ECO:0000313" key="2">
    <source>
        <dbReference type="EMBL" id="KIW36922.1"/>
    </source>
</evidence>
<keyword evidence="3" id="KW-1185">Reference proteome</keyword>
<dbReference type="EMBL" id="KN847347">
    <property type="protein sequence ID" value="KIW36922.1"/>
    <property type="molecule type" value="Genomic_DNA"/>
</dbReference>
<dbReference type="InterPro" id="IPR029068">
    <property type="entry name" value="Glyas_Bleomycin-R_OHBP_Dase"/>
</dbReference>
<dbReference type="OrthoDB" id="2873368at2759"/>
<dbReference type="Pfam" id="PF13669">
    <property type="entry name" value="Glyoxalase_4"/>
    <property type="match status" value="1"/>
</dbReference>
<dbReference type="GeneID" id="27362900"/>
<evidence type="ECO:0000259" key="1">
    <source>
        <dbReference type="PROSITE" id="PS51819"/>
    </source>
</evidence>
<organism evidence="2 3">
    <name type="scientific">Exophiala oligosperma</name>
    <dbReference type="NCBI Taxonomy" id="215243"/>
    <lineage>
        <taxon>Eukaryota</taxon>
        <taxon>Fungi</taxon>
        <taxon>Dikarya</taxon>
        <taxon>Ascomycota</taxon>
        <taxon>Pezizomycotina</taxon>
        <taxon>Eurotiomycetes</taxon>
        <taxon>Chaetothyriomycetidae</taxon>
        <taxon>Chaetothyriales</taxon>
        <taxon>Herpotrichiellaceae</taxon>
        <taxon>Exophiala</taxon>
    </lineage>
</organism>
<protein>
    <recommendedName>
        <fullName evidence="1">VOC domain-containing protein</fullName>
    </recommendedName>
</protein>
<dbReference type="SUPFAM" id="SSF54593">
    <property type="entry name" value="Glyoxalase/Bleomycin resistance protein/Dihydroxybiphenyl dioxygenase"/>
    <property type="match status" value="1"/>
</dbReference>
<dbReference type="RefSeq" id="XP_016257138.1">
    <property type="nucleotide sequence ID" value="XM_016412413.1"/>
</dbReference>
<sequence>MASPVKVLHAPHTGITVRSLERATHLFHNILNLPVQRTARLSPPISTITGHSQVEIDIAIIELPGGHCVELLEYSLPVEEKQVEMKPMSWEVGSWHLCLTVQSLDDTVKALTEYDSSWTTMAAPQLLEKGPNAGRRLVYLRNKEDGLILELFE</sequence>
<dbReference type="PROSITE" id="PS51819">
    <property type="entry name" value="VOC"/>
    <property type="match status" value="1"/>
</dbReference>
<reference evidence="2 3" key="1">
    <citation type="submission" date="2015-01" db="EMBL/GenBank/DDBJ databases">
        <title>The Genome Sequence of Exophiala oligosperma CBS72588.</title>
        <authorList>
            <consortium name="The Broad Institute Genomics Platform"/>
            <person name="Cuomo C."/>
            <person name="de Hoog S."/>
            <person name="Gorbushina A."/>
            <person name="Stielow B."/>
            <person name="Teixiera M."/>
            <person name="Abouelleil A."/>
            <person name="Chapman S.B."/>
            <person name="Priest M."/>
            <person name="Young S.K."/>
            <person name="Wortman J."/>
            <person name="Nusbaum C."/>
            <person name="Birren B."/>
        </authorList>
    </citation>
    <scope>NUCLEOTIDE SEQUENCE [LARGE SCALE GENOMIC DNA]</scope>
    <source>
        <strain evidence="2 3">CBS 72588</strain>
    </source>
</reference>
<dbReference type="Proteomes" id="UP000053342">
    <property type="component" value="Unassembled WGS sequence"/>
</dbReference>
<gene>
    <name evidence="2" type="ORF">PV06_10826</name>
</gene>